<dbReference type="Proteomes" id="UP001172101">
    <property type="component" value="Unassembled WGS sequence"/>
</dbReference>
<keyword evidence="2" id="KW-1185">Reference proteome</keyword>
<gene>
    <name evidence="1" type="ORF">B0T26DRAFT_657406</name>
</gene>
<organism evidence="1 2">
    <name type="scientific">Lasiosphaeria miniovina</name>
    <dbReference type="NCBI Taxonomy" id="1954250"/>
    <lineage>
        <taxon>Eukaryota</taxon>
        <taxon>Fungi</taxon>
        <taxon>Dikarya</taxon>
        <taxon>Ascomycota</taxon>
        <taxon>Pezizomycotina</taxon>
        <taxon>Sordariomycetes</taxon>
        <taxon>Sordariomycetidae</taxon>
        <taxon>Sordariales</taxon>
        <taxon>Lasiosphaeriaceae</taxon>
        <taxon>Lasiosphaeria</taxon>
    </lineage>
</organism>
<accession>A0AA39ZU30</accession>
<evidence type="ECO:0000313" key="1">
    <source>
        <dbReference type="EMBL" id="KAK0703697.1"/>
    </source>
</evidence>
<dbReference type="EMBL" id="JAUIRO010000008">
    <property type="protein sequence ID" value="KAK0703697.1"/>
    <property type="molecule type" value="Genomic_DNA"/>
</dbReference>
<comment type="caution">
    <text evidence="1">The sequence shown here is derived from an EMBL/GenBank/DDBJ whole genome shotgun (WGS) entry which is preliminary data.</text>
</comment>
<sequence length="63" mass="7008">MAGLQKALASGRTAGEPSRLLDAYTGRFYNAVGTFFLEIRTEGDSLKMRFCGVEEDEFVLHPH</sequence>
<dbReference type="AlphaFoldDB" id="A0AA39ZU30"/>
<reference evidence="1" key="1">
    <citation type="submission" date="2023-06" db="EMBL/GenBank/DDBJ databases">
        <title>Genome-scale phylogeny and comparative genomics of the fungal order Sordariales.</title>
        <authorList>
            <consortium name="Lawrence Berkeley National Laboratory"/>
            <person name="Hensen N."/>
            <person name="Bonometti L."/>
            <person name="Westerberg I."/>
            <person name="Brannstrom I.O."/>
            <person name="Guillou S."/>
            <person name="Cros-Aarteil S."/>
            <person name="Calhoun S."/>
            <person name="Haridas S."/>
            <person name="Kuo A."/>
            <person name="Mondo S."/>
            <person name="Pangilinan J."/>
            <person name="Riley R."/>
            <person name="LaButti K."/>
            <person name="Andreopoulos B."/>
            <person name="Lipzen A."/>
            <person name="Chen C."/>
            <person name="Yanf M."/>
            <person name="Daum C."/>
            <person name="Ng V."/>
            <person name="Clum A."/>
            <person name="Steindorff A."/>
            <person name="Ohm R."/>
            <person name="Martin F."/>
            <person name="Silar P."/>
            <person name="Natvig D."/>
            <person name="Lalanne C."/>
            <person name="Gautier V."/>
            <person name="Ament-velasquez S.L."/>
            <person name="Kruys A."/>
            <person name="Hutchinson M.I."/>
            <person name="Powell A.J."/>
            <person name="Barry K."/>
            <person name="Miller A.N."/>
            <person name="Grigoriev I.V."/>
            <person name="Debuchy R."/>
            <person name="Gladieux P."/>
            <person name="Thoren M.H."/>
            <person name="Johannesson H."/>
        </authorList>
    </citation>
    <scope>NUCLEOTIDE SEQUENCE</scope>
    <source>
        <strain evidence="1">SMH2392-1A</strain>
    </source>
</reference>
<protein>
    <submittedName>
        <fullName evidence="1">Uncharacterized protein</fullName>
    </submittedName>
</protein>
<dbReference type="GeneID" id="85322052"/>
<name>A0AA39ZU30_9PEZI</name>
<evidence type="ECO:0000313" key="2">
    <source>
        <dbReference type="Proteomes" id="UP001172101"/>
    </source>
</evidence>
<dbReference type="RefSeq" id="XP_060290556.1">
    <property type="nucleotide sequence ID" value="XM_060438782.1"/>
</dbReference>
<proteinExistence type="predicted"/>